<protein>
    <recommendedName>
        <fullName evidence="4">Transmembrane protein</fullName>
    </recommendedName>
</protein>
<organism evidence="2 3">
    <name type="scientific">Noviherbaspirillum suwonense</name>
    <dbReference type="NCBI Taxonomy" id="1224511"/>
    <lineage>
        <taxon>Bacteria</taxon>
        <taxon>Pseudomonadati</taxon>
        <taxon>Pseudomonadota</taxon>
        <taxon>Betaproteobacteria</taxon>
        <taxon>Burkholderiales</taxon>
        <taxon>Oxalobacteraceae</taxon>
        <taxon>Noviherbaspirillum</taxon>
    </lineage>
</organism>
<feature type="transmembrane region" description="Helical" evidence="1">
    <location>
        <begin position="12"/>
        <end position="32"/>
    </location>
</feature>
<reference evidence="2 3" key="1">
    <citation type="submission" date="2017-05" db="EMBL/GenBank/DDBJ databases">
        <authorList>
            <person name="Varghese N."/>
            <person name="Submissions S."/>
        </authorList>
    </citation>
    <scope>NUCLEOTIDE SEQUENCE [LARGE SCALE GENOMIC DNA]</scope>
    <source>
        <strain evidence="2 3">DSM 26001</strain>
    </source>
</reference>
<evidence type="ECO:0000256" key="1">
    <source>
        <dbReference type="SAM" id="Phobius"/>
    </source>
</evidence>
<comment type="caution">
    <text evidence="2">The sequence shown here is derived from an EMBL/GenBank/DDBJ whole genome shotgun (WGS) entry which is preliminary data.</text>
</comment>
<keyword evidence="1" id="KW-1133">Transmembrane helix</keyword>
<keyword evidence="1" id="KW-0472">Membrane</keyword>
<keyword evidence="1" id="KW-0812">Transmembrane</keyword>
<evidence type="ECO:0000313" key="2">
    <source>
        <dbReference type="EMBL" id="SMP52209.1"/>
    </source>
</evidence>
<evidence type="ECO:0008006" key="4">
    <source>
        <dbReference type="Google" id="ProtNLM"/>
    </source>
</evidence>
<proteinExistence type="predicted"/>
<sequence length="59" mass="6128">MVMDSTAAKAVFVVLAIIGVLALLAAASMLFMHSSMMGGFQTHGLLSSMTNMCRGMMGS</sequence>
<dbReference type="EMBL" id="FXUL01000003">
    <property type="protein sequence ID" value="SMP52209.1"/>
    <property type="molecule type" value="Genomic_DNA"/>
</dbReference>
<evidence type="ECO:0000313" key="3">
    <source>
        <dbReference type="Proteomes" id="UP001158049"/>
    </source>
</evidence>
<name>A0ABY1PY93_9BURK</name>
<dbReference type="Proteomes" id="UP001158049">
    <property type="component" value="Unassembled WGS sequence"/>
</dbReference>
<keyword evidence="3" id="KW-1185">Reference proteome</keyword>
<gene>
    <name evidence="2" type="ORF">SAMN06295970_103105</name>
</gene>
<accession>A0ABY1PY93</accession>